<sequence length="150" mass="17342">MKLEMAKLRYADVAMPRMVPTHEQNGGLPTKAELLDIAVCLMWTCVMYIAMFCFLDYFRPETCSTPCFLRLSVCFCHHAFWVVGALVLLYHNLGPGDKKLLSDAWDLYTGRLKRQLESYGPRLFYRAVLGSPCRWELIFADYRALFAARL</sequence>
<keyword evidence="1" id="KW-0812">Transmembrane</keyword>
<proteinExistence type="predicted"/>
<reference evidence="2" key="1">
    <citation type="submission" date="2023-06" db="EMBL/GenBank/DDBJ databases">
        <authorList>
            <person name="Delattre M."/>
        </authorList>
    </citation>
    <scope>NUCLEOTIDE SEQUENCE</scope>
    <source>
        <strain evidence="2">AF72</strain>
    </source>
</reference>
<evidence type="ECO:0000313" key="3">
    <source>
        <dbReference type="Proteomes" id="UP001177023"/>
    </source>
</evidence>
<accession>A0AA36DC52</accession>
<gene>
    <name evidence="2" type="ORF">MSPICULIGERA_LOCUS22824</name>
</gene>
<evidence type="ECO:0000256" key="1">
    <source>
        <dbReference type="SAM" id="Phobius"/>
    </source>
</evidence>
<feature type="transmembrane region" description="Helical" evidence="1">
    <location>
        <begin position="67"/>
        <end position="90"/>
    </location>
</feature>
<protein>
    <submittedName>
        <fullName evidence="2">Uncharacterized protein</fullName>
    </submittedName>
</protein>
<comment type="caution">
    <text evidence="2">The sequence shown here is derived from an EMBL/GenBank/DDBJ whole genome shotgun (WGS) entry which is preliminary data.</text>
</comment>
<keyword evidence="1" id="KW-0472">Membrane</keyword>
<keyword evidence="1" id="KW-1133">Transmembrane helix</keyword>
<dbReference type="Proteomes" id="UP001177023">
    <property type="component" value="Unassembled WGS sequence"/>
</dbReference>
<feature type="transmembrane region" description="Helical" evidence="1">
    <location>
        <begin position="34"/>
        <end position="55"/>
    </location>
</feature>
<dbReference type="AlphaFoldDB" id="A0AA36DC52"/>
<name>A0AA36DC52_9BILA</name>
<keyword evidence="3" id="KW-1185">Reference proteome</keyword>
<organism evidence="2 3">
    <name type="scientific">Mesorhabditis spiculigera</name>
    <dbReference type="NCBI Taxonomy" id="96644"/>
    <lineage>
        <taxon>Eukaryota</taxon>
        <taxon>Metazoa</taxon>
        <taxon>Ecdysozoa</taxon>
        <taxon>Nematoda</taxon>
        <taxon>Chromadorea</taxon>
        <taxon>Rhabditida</taxon>
        <taxon>Rhabditina</taxon>
        <taxon>Rhabditomorpha</taxon>
        <taxon>Rhabditoidea</taxon>
        <taxon>Rhabditidae</taxon>
        <taxon>Mesorhabditinae</taxon>
        <taxon>Mesorhabditis</taxon>
    </lineage>
</organism>
<evidence type="ECO:0000313" key="2">
    <source>
        <dbReference type="EMBL" id="CAJ0584782.1"/>
    </source>
</evidence>
<feature type="non-terminal residue" evidence="2">
    <location>
        <position position="1"/>
    </location>
</feature>
<dbReference type="EMBL" id="CATQJA010002701">
    <property type="protein sequence ID" value="CAJ0584782.1"/>
    <property type="molecule type" value="Genomic_DNA"/>
</dbReference>